<feature type="region of interest" description="Disordered" evidence="1">
    <location>
        <begin position="1"/>
        <end position="26"/>
    </location>
</feature>
<sequence length="155" mass="16809">MRRAAARQIVGHADRQQARGRGLAGAAGHRLEFRGRERDAVLGKRRQIVLPELEADVAVVILSDQREPLARKLEGDLLHLALRGDQQADEGDQRQHQQQRGEDDDEFDGHHPRLGAQSVAQLSETPAPHQFAPDIAVVLSVPPLCVGTDCGGGGT</sequence>
<evidence type="ECO:0000313" key="2">
    <source>
        <dbReference type="EMBL" id="MPL67204.1"/>
    </source>
</evidence>
<dbReference type="AlphaFoldDB" id="A0A644TJX0"/>
<organism evidence="2">
    <name type="scientific">bioreactor metagenome</name>
    <dbReference type="NCBI Taxonomy" id="1076179"/>
    <lineage>
        <taxon>unclassified sequences</taxon>
        <taxon>metagenomes</taxon>
        <taxon>ecological metagenomes</taxon>
    </lineage>
</organism>
<gene>
    <name evidence="2" type="ORF">SDC9_12895</name>
</gene>
<name>A0A644TJX0_9ZZZZ</name>
<feature type="compositionally biased region" description="Basic and acidic residues" evidence="1">
    <location>
        <begin position="91"/>
        <end position="101"/>
    </location>
</feature>
<evidence type="ECO:0000256" key="1">
    <source>
        <dbReference type="SAM" id="MobiDB-lite"/>
    </source>
</evidence>
<comment type="caution">
    <text evidence="2">The sequence shown here is derived from an EMBL/GenBank/DDBJ whole genome shotgun (WGS) entry which is preliminary data.</text>
</comment>
<reference evidence="2" key="1">
    <citation type="submission" date="2019-08" db="EMBL/GenBank/DDBJ databases">
        <authorList>
            <person name="Kucharzyk K."/>
            <person name="Murdoch R.W."/>
            <person name="Higgins S."/>
            <person name="Loffler F."/>
        </authorList>
    </citation>
    <scope>NUCLEOTIDE SEQUENCE</scope>
</reference>
<dbReference type="EMBL" id="VSSQ01000036">
    <property type="protein sequence ID" value="MPL67204.1"/>
    <property type="molecule type" value="Genomic_DNA"/>
</dbReference>
<accession>A0A644TJX0</accession>
<protein>
    <submittedName>
        <fullName evidence="2">Uncharacterized protein</fullName>
    </submittedName>
</protein>
<feature type="region of interest" description="Disordered" evidence="1">
    <location>
        <begin position="82"/>
        <end position="127"/>
    </location>
</feature>
<proteinExistence type="predicted"/>